<name>A0A151CIY1_9BACT</name>
<evidence type="ECO:0000256" key="1">
    <source>
        <dbReference type="SAM" id="Coils"/>
    </source>
</evidence>
<accession>A0A151CIY1</accession>
<dbReference type="RefSeq" id="WP_067328220.1">
    <property type="nucleotide sequence ID" value="NZ_LNKT01000001.1"/>
</dbReference>
<dbReference type="SUPFAM" id="SSF48452">
    <property type="entry name" value="TPR-like"/>
    <property type="match status" value="1"/>
</dbReference>
<dbReference type="InterPro" id="IPR019734">
    <property type="entry name" value="TPR_rpt"/>
</dbReference>
<dbReference type="STRING" id="1630136.AS592_09825"/>
<organism evidence="2 3">
    <name type="scientific">Sulfurovum riftiae</name>
    <dbReference type="NCBI Taxonomy" id="1630136"/>
    <lineage>
        <taxon>Bacteria</taxon>
        <taxon>Pseudomonadati</taxon>
        <taxon>Campylobacterota</taxon>
        <taxon>Epsilonproteobacteria</taxon>
        <taxon>Campylobacterales</taxon>
        <taxon>Sulfurovaceae</taxon>
        <taxon>Sulfurovum</taxon>
    </lineage>
</organism>
<reference evidence="2 3" key="1">
    <citation type="submission" date="2015-11" db="EMBL/GenBank/DDBJ databases">
        <title>Draft genome of Sulfurovum riftiae 1812E, a member of the Epsilonproteobacteria isolated from the tube of the deep-sea hydrothermal vent tubewom Riftia pachyptila.</title>
        <authorList>
            <person name="Vetriani C."/>
            <person name="Giovannelli D."/>
        </authorList>
    </citation>
    <scope>NUCLEOTIDE SEQUENCE [LARGE SCALE GENOMIC DNA]</scope>
    <source>
        <strain evidence="2 3">1812E</strain>
    </source>
</reference>
<dbReference type="OrthoDB" id="5338882at2"/>
<dbReference type="Proteomes" id="UP000075359">
    <property type="component" value="Unassembled WGS sequence"/>
</dbReference>
<sequence>MQDKLIPRIFLLAAIGVSVLLAEPSVYSYRDSAPAYDDGYAPPRGRTPAKVVITQNRDNIVRLKRRIAELEERVDGLSSLVEGLSITINELQAPGRLQPTAASSPNTDNTALLKELGAMIDQINENYVSKEELQRILKSKGSYKAPSTGKKESVSTGESLSEKSNAKLYSEGVRLFNKKRYNEAKKRFTITDTKGYKPAASNYYLGEIAYYTKKYDDAIFYFKKSAGLYDQASYIDTLLLHTGISLEKTGDKAQARAFYENIIENYSGKKSARIAKERLKKL</sequence>
<dbReference type="AlphaFoldDB" id="A0A151CIY1"/>
<dbReference type="Gene3D" id="1.25.40.10">
    <property type="entry name" value="Tetratricopeptide repeat domain"/>
    <property type="match status" value="1"/>
</dbReference>
<evidence type="ECO:0000313" key="3">
    <source>
        <dbReference type="Proteomes" id="UP000075359"/>
    </source>
</evidence>
<comment type="caution">
    <text evidence="2">The sequence shown here is derived from an EMBL/GenBank/DDBJ whole genome shotgun (WGS) entry which is preliminary data.</text>
</comment>
<dbReference type="InterPro" id="IPR011990">
    <property type="entry name" value="TPR-like_helical_dom_sf"/>
</dbReference>
<evidence type="ECO:0000313" key="2">
    <source>
        <dbReference type="EMBL" id="KYJ87404.1"/>
    </source>
</evidence>
<keyword evidence="1" id="KW-0175">Coiled coil</keyword>
<feature type="coiled-coil region" evidence="1">
    <location>
        <begin position="53"/>
        <end position="87"/>
    </location>
</feature>
<keyword evidence="3" id="KW-1185">Reference proteome</keyword>
<gene>
    <name evidence="2" type="ORF">AS592_09825</name>
</gene>
<dbReference type="Pfam" id="PF13174">
    <property type="entry name" value="TPR_6"/>
    <property type="match status" value="1"/>
</dbReference>
<protein>
    <submittedName>
        <fullName evidence="2">Uncharacterized protein</fullName>
    </submittedName>
</protein>
<proteinExistence type="predicted"/>
<dbReference type="EMBL" id="LNKT01000001">
    <property type="protein sequence ID" value="KYJ87404.1"/>
    <property type="molecule type" value="Genomic_DNA"/>
</dbReference>